<organism evidence="2 4">
    <name type="scientific">Catenibacterium mitsuokai</name>
    <dbReference type="NCBI Taxonomy" id="100886"/>
    <lineage>
        <taxon>Bacteria</taxon>
        <taxon>Bacillati</taxon>
        <taxon>Bacillota</taxon>
        <taxon>Erysipelotrichia</taxon>
        <taxon>Erysipelotrichales</taxon>
        <taxon>Coprobacillaceae</taxon>
        <taxon>Catenibacterium</taxon>
    </lineage>
</organism>
<dbReference type="Pfam" id="PF14804">
    <property type="entry name" value="Jag_N"/>
    <property type="match status" value="1"/>
</dbReference>
<name>A0AAW4MXB0_9FIRM</name>
<feature type="domain" description="R3H" evidence="1">
    <location>
        <begin position="133"/>
        <end position="199"/>
    </location>
</feature>
<comment type="caution">
    <text evidence="2">The sequence shown here is derived from an EMBL/GenBank/DDBJ whole genome shotgun (WGS) entry which is preliminary data.</text>
</comment>
<dbReference type="AlphaFoldDB" id="A0AAW4MXB0"/>
<dbReference type="CDD" id="cd02644">
    <property type="entry name" value="R3H_jag"/>
    <property type="match status" value="1"/>
</dbReference>
<dbReference type="PANTHER" id="PTHR35800:SF1">
    <property type="entry name" value="RNA-BINDING PROTEIN KHPB"/>
    <property type="match status" value="1"/>
</dbReference>
<proteinExistence type="predicted"/>
<evidence type="ECO:0000313" key="4">
    <source>
        <dbReference type="Proteomes" id="UP001196408"/>
    </source>
</evidence>
<sequence>MNTYEAKTEEEALNCACQDLGITPEEFHYEVVEVHKGIFSKKVVIAGWCESMVEEYVGQFVEKTLSSLGFETQTTVFKQDDRIYCNVETSNNSVVIGKNGVILRALNFITKSAVNTQFKQRIEISVDINGYKEQRYQKVAAMAKRFGKKVQHSKINMKLDPLPADERKVIHQVIAEMPHLATQSHGEGKNRYLEIYYVD</sequence>
<dbReference type="RefSeq" id="WP_217747496.1">
    <property type="nucleotide sequence ID" value="NZ_JAHOEB010000026.1"/>
</dbReference>
<dbReference type="InterPro" id="IPR001374">
    <property type="entry name" value="R3H_dom"/>
</dbReference>
<protein>
    <submittedName>
        <fullName evidence="2">Jag N-terminal domain-containing protein</fullName>
    </submittedName>
</protein>
<dbReference type="Proteomes" id="UP001197492">
    <property type="component" value="Unassembled WGS sequence"/>
</dbReference>
<dbReference type="EMBL" id="JAHOEF010000024">
    <property type="protein sequence ID" value="MBV3382632.1"/>
    <property type="molecule type" value="Genomic_DNA"/>
</dbReference>
<dbReference type="InterPro" id="IPR032782">
    <property type="entry name" value="KhpB_N"/>
</dbReference>
<reference evidence="2 5" key="1">
    <citation type="submission" date="2021-06" db="EMBL/GenBank/DDBJ databases">
        <title>Collection of gut derived symbiotic bacterial strains cultured from healthy donors.</title>
        <authorList>
            <person name="Lin H."/>
            <person name="Littmann E."/>
            <person name="Pamer E.G."/>
        </authorList>
    </citation>
    <scope>NUCLEOTIDE SEQUENCE</scope>
    <source>
        <strain evidence="3 5">MSK.21.70</strain>
        <strain evidence="2">MSK.21.82</strain>
    </source>
</reference>
<gene>
    <name evidence="2" type="ORF">KSV97_05185</name>
    <name evidence="3" type="ORF">KSW06_05550</name>
</gene>
<dbReference type="PROSITE" id="PS51061">
    <property type="entry name" value="R3H"/>
    <property type="match status" value="1"/>
</dbReference>
<dbReference type="Proteomes" id="UP001196408">
    <property type="component" value="Unassembled WGS sequence"/>
</dbReference>
<dbReference type="InterPro" id="IPR039247">
    <property type="entry name" value="KhpB"/>
</dbReference>
<dbReference type="CDD" id="cd02414">
    <property type="entry name" value="KH-II_Jag"/>
    <property type="match status" value="1"/>
</dbReference>
<dbReference type="PANTHER" id="PTHR35800">
    <property type="entry name" value="PROTEIN JAG"/>
    <property type="match status" value="1"/>
</dbReference>
<dbReference type="GO" id="GO:0003723">
    <property type="term" value="F:RNA binding"/>
    <property type="evidence" value="ECO:0007669"/>
    <property type="project" value="InterPro"/>
</dbReference>
<evidence type="ECO:0000313" key="2">
    <source>
        <dbReference type="EMBL" id="MBV3382632.1"/>
    </source>
</evidence>
<keyword evidence="5" id="KW-1185">Reference proteome</keyword>
<dbReference type="InterPro" id="IPR034079">
    <property type="entry name" value="R3H_KhpB"/>
</dbReference>
<evidence type="ECO:0000313" key="5">
    <source>
        <dbReference type="Proteomes" id="UP001197492"/>
    </source>
</evidence>
<dbReference type="EMBL" id="JAHOEL010000026">
    <property type="protein sequence ID" value="MBV3392725.1"/>
    <property type="molecule type" value="Genomic_DNA"/>
</dbReference>
<accession>A0AAW4MXB0</accession>
<dbReference type="SMART" id="SM00393">
    <property type="entry name" value="R3H"/>
    <property type="match status" value="1"/>
</dbReference>
<dbReference type="InterPro" id="IPR038008">
    <property type="entry name" value="Jag_KH"/>
</dbReference>
<dbReference type="Pfam" id="PF01424">
    <property type="entry name" value="R3H"/>
    <property type="match status" value="1"/>
</dbReference>
<evidence type="ECO:0000259" key="1">
    <source>
        <dbReference type="PROSITE" id="PS51061"/>
    </source>
</evidence>
<dbReference type="SMART" id="SM01245">
    <property type="entry name" value="Jag_N"/>
    <property type="match status" value="1"/>
</dbReference>
<evidence type="ECO:0000313" key="3">
    <source>
        <dbReference type="EMBL" id="MBV3392725.1"/>
    </source>
</evidence>